<proteinExistence type="predicted"/>
<evidence type="ECO:0000313" key="4">
    <source>
        <dbReference type="EMBL" id="SHJ09279.1"/>
    </source>
</evidence>
<protein>
    <submittedName>
        <fullName evidence="4">Fimbrial assembly protein (PilN)</fullName>
    </submittedName>
</protein>
<feature type="coiled-coil region" evidence="1">
    <location>
        <begin position="54"/>
        <end position="94"/>
    </location>
</feature>
<keyword evidence="5" id="KW-1185">Reference proteome</keyword>
<reference evidence="5" key="1">
    <citation type="submission" date="2016-11" db="EMBL/GenBank/DDBJ databases">
        <authorList>
            <person name="Varghese N."/>
            <person name="Submissions S."/>
        </authorList>
    </citation>
    <scope>NUCLEOTIDE SEQUENCE [LARGE SCALE GENOMIC DNA]</scope>
    <source>
        <strain evidence="5">DSM 16057</strain>
    </source>
</reference>
<evidence type="ECO:0000256" key="2">
    <source>
        <dbReference type="SAM" id="MobiDB-lite"/>
    </source>
</evidence>
<sequence length="266" mass="28467">MNYRVNLLLAELQPGPVLEPKRLLLISLATLTAGGLVTACVFWGINFHHMRIELAAVKRQVPKLQETVARLEELKKQRQELEAASGELERLIQQRHTWSKMLLDLNKVVPREIWLTALRLQAAGNVSGAGQNVTGPATAQKPGSVPSLLQSSLEQAGRAVGDALQQVSAQPGAPATVPASQGGETGQPGQAGSQVRREDGNVIPQPPDTLTLEGNTTSLAAVGVFIYHLGELPYFSRVDLNEIKYDETKGITTFSISARLKGGGGG</sequence>
<feature type="transmembrane region" description="Helical" evidence="3">
    <location>
        <begin position="23"/>
        <end position="45"/>
    </location>
</feature>
<dbReference type="STRING" id="1121432.SAMN02745219_01735"/>
<feature type="region of interest" description="Disordered" evidence="2">
    <location>
        <begin position="165"/>
        <end position="211"/>
    </location>
</feature>
<evidence type="ECO:0000256" key="3">
    <source>
        <dbReference type="SAM" id="Phobius"/>
    </source>
</evidence>
<dbReference type="OrthoDB" id="1804728at2"/>
<evidence type="ECO:0000256" key="1">
    <source>
        <dbReference type="SAM" id="Coils"/>
    </source>
</evidence>
<dbReference type="PANTHER" id="PTHR40278:SF1">
    <property type="entry name" value="DNA UTILIZATION PROTEIN HOFN"/>
    <property type="match status" value="1"/>
</dbReference>
<keyword evidence="3" id="KW-0812">Transmembrane</keyword>
<gene>
    <name evidence="4" type="ORF">SAMN02745219_01735</name>
</gene>
<keyword evidence="3" id="KW-0472">Membrane</keyword>
<dbReference type="PANTHER" id="PTHR40278">
    <property type="entry name" value="DNA UTILIZATION PROTEIN HOFN"/>
    <property type="match status" value="1"/>
</dbReference>
<dbReference type="Proteomes" id="UP000184529">
    <property type="component" value="Unassembled WGS sequence"/>
</dbReference>
<name>A0A1M6GH57_9FIRM</name>
<keyword evidence="1" id="KW-0175">Coiled coil</keyword>
<organism evidence="4 5">
    <name type="scientific">Desulfofundulus thermosubterraneus DSM 16057</name>
    <dbReference type="NCBI Taxonomy" id="1121432"/>
    <lineage>
        <taxon>Bacteria</taxon>
        <taxon>Bacillati</taxon>
        <taxon>Bacillota</taxon>
        <taxon>Clostridia</taxon>
        <taxon>Eubacteriales</taxon>
        <taxon>Peptococcaceae</taxon>
        <taxon>Desulfofundulus</taxon>
    </lineage>
</organism>
<dbReference type="RefSeq" id="WP_072868878.1">
    <property type="nucleotide sequence ID" value="NZ_FQZM01000019.1"/>
</dbReference>
<dbReference type="EMBL" id="FQZM01000019">
    <property type="protein sequence ID" value="SHJ09279.1"/>
    <property type="molecule type" value="Genomic_DNA"/>
</dbReference>
<evidence type="ECO:0000313" key="5">
    <source>
        <dbReference type="Proteomes" id="UP000184529"/>
    </source>
</evidence>
<dbReference type="InterPro" id="IPR052534">
    <property type="entry name" value="Extracell_DNA_Util/SecSys_Comp"/>
</dbReference>
<accession>A0A1M6GH57</accession>
<dbReference type="AlphaFoldDB" id="A0A1M6GH57"/>
<keyword evidence="3" id="KW-1133">Transmembrane helix</keyword>